<protein>
    <submittedName>
        <fullName evidence="3">Cysteine methyltransferase</fullName>
    </submittedName>
</protein>
<dbReference type="InterPro" id="IPR036388">
    <property type="entry name" value="WH-like_DNA-bd_sf"/>
</dbReference>
<name>A0A256IFB2_9EURY</name>
<accession>A0A256IFB2</accession>
<evidence type="ECO:0000259" key="2">
    <source>
        <dbReference type="Pfam" id="PF01035"/>
    </source>
</evidence>
<keyword evidence="4" id="KW-1185">Reference proteome</keyword>
<dbReference type="Gene3D" id="1.10.10.10">
    <property type="entry name" value="Winged helix-like DNA-binding domain superfamily/Winged helix DNA-binding domain"/>
    <property type="match status" value="1"/>
</dbReference>
<dbReference type="GO" id="GO:0032259">
    <property type="term" value="P:methylation"/>
    <property type="evidence" value="ECO:0007669"/>
    <property type="project" value="UniProtKB-KW"/>
</dbReference>
<dbReference type="InterPro" id="IPR036217">
    <property type="entry name" value="MethylDNA_cys_MeTrfase_DNAb"/>
</dbReference>
<keyword evidence="3" id="KW-0489">Methyltransferase</keyword>
<organism evidence="3 4">
    <name type="scientific">Halorubrum halodurans</name>
    <dbReference type="NCBI Taxonomy" id="1383851"/>
    <lineage>
        <taxon>Archaea</taxon>
        <taxon>Methanobacteriati</taxon>
        <taxon>Methanobacteriota</taxon>
        <taxon>Stenosarchaea group</taxon>
        <taxon>Halobacteria</taxon>
        <taxon>Halobacteriales</taxon>
        <taxon>Haloferacaceae</taxon>
        <taxon>Halorubrum</taxon>
    </lineage>
</organism>
<evidence type="ECO:0000313" key="3">
    <source>
        <dbReference type="EMBL" id="OYR55241.1"/>
    </source>
</evidence>
<keyword evidence="3" id="KW-0808">Transferase</keyword>
<dbReference type="RefSeq" id="WP_094533534.1">
    <property type="nucleotide sequence ID" value="NZ_NHPJ01000107.1"/>
</dbReference>
<dbReference type="OrthoDB" id="372118at2157"/>
<dbReference type="Pfam" id="PF01035">
    <property type="entry name" value="DNA_binding_1"/>
    <property type="match status" value="1"/>
</dbReference>
<dbReference type="GO" id="GO:0006281">
    <property type="term" value="P:DNA repair"/>
    <property type="evidence" value="ECO:0007669"/>
    <property type="project" value="InterPro"/>
</dbReference>
<gene>
    <name evidence="3" type="ORF">DJ70_12580</name>
</gene>
<keyword evidence="1" id="KW-0227">DNA damage</keyword>
<dbReference type="GO" id="GO:0008168">
    <property type="term" value="F:methyltransferase activity"/>
    <property type="evidence" value="ECO:0007669"/>
    <property type="project" value="UniProtKB-KW"/>
</dbReference>
<dbReference type="SUPFAM" id="SSF46767">
    <property type="entry name" value="Methylated DNA-protein cysteine methyltransferase, C-terminal domain"/>
    <property type="match status" value="1"/>
</dbReference>
<dbReference type="InterPro" id="IPR014048">
    <property type="entry name" value="MethylDNA_cys_MeTrfase_DNA-bd"/>
</dbReference>
<dbReference type="AlphaFoldDB" id="A0A256IFB2"/>
<sequence>MATSGTSGVFAREYDAIGRAVEVGFAGGRVIAVSFPATVPDDADADHVLLDRIGDALRGEPESFDDVEIALTVPTDRRRVLEALRELPVGESSSVSRLTRLAGLDDDDAEDLDLVKEALRENPLPIVVPDHRVAGGPYATPAEVRERLREAEGL</sequence>
<dbReference type="Proteomes" id="UP000216308">
    <property type="component" value="Unassembled WGS sequence"/>
</dbReference>
<proteinExistence type="predicted"/>
<comment type="caution">
    <text evidence="3">The sequence shown here is derived from an EMBL/GenBank/DDBJ whole genome shotgun (WGS) entry which is preliminary data.</text>
</comment>
<reference evidence="3 4" key="1">
    <citation type="journal article" date="2014" name="Front. Microbiol.">
        <title>Population and genomic analysis of the genus Halorubrum.</title>
        <authorList>
            <person name="Fullmer M.S."/>
            <person name="Soucy S.M."/>
            <person name="Swithers K.S."/>
            <person name="Makkay A.M."/>
            <person name="Wheeler R."/>
            <person name="Ventosa A."/>
            <person name="Gogarten J.P."/>
            <person name="Papke R.T."/>
        </authorList>
    </citation>
    <scope>NUCLEOTIDE SEQUENCE [LARGE SCALE GENOMIC DNA]</scope>
    <source>
        <strain evidence="3 4">Cb34</strain>
    </source>
</reference>
<dbReference type="EMBL" id="NHPJ01000107">
    <property type="protein sequence ID" value="OYR55241.1"/>
    <property type="molecule type" value="Genomic_DNA"/>
</dbReference>
<evidence type="ECO:0000256" key="1">
    <source>
        <dbReference type="ARBA" id="ARBA00022763"/>
    </source>
</evidence>
<evidence type="ECO:0000313" key="4">
    <source>
        <dbReference type="Proteomes" id="UP000216308"/>
    </source>
</evidence>
<feature type="domain" description="Methylated-DNA-[protein]-cysteine S-methyltransferase DNA binding" evidence="2">
    <location>
        <begin position="77"/>
        <end position="135"/>
    </location>
</feature>